<dbReference type="RefSeq" id="XP_016213595.1">
    <property type="nucleotide sequence ID" value="XM_016358494.1"/>
</dbReference>
<dbReference type="Proteomes" id="UP000053259">
    <property type="component" value="Unassembled WGS sequence"/>
</dbReference>
<keyword evidence="7 15" id="KW-0949">S-adenosyl-L-methionine</keyword>
<dbReference type="Gene3D" id="3.40.50.150">
    <property type="entry name" value="Vaccinia Virus protein VP39"/>
    <property type="match status" value="1"/>
</dbReference>
<keyword evidence="5 15" id="KW-0489">Methyltransferase</keyword>
<comment type="subcellular location">
    <subcellularLocation>
        <location evidence="2 15">Nucleus</location>
    </subcellularLocation>
</comment>
<evidence type="ECO:0000256" key="2">
    <source>
        <dbReference type="ARBA" id="ARBA00004123"/>
    </source>
</evidence>
<organism evidence="19 20">
    <name type="scientific">Verruconis gallopava</name>
    <dbReference type="NCBI Taxonomy" id="253628"/>
    <lineage>
        <taxon>Eukaryota</taxon>
        <taxon>Fungi</taxon>
        <taxon>Dikarya</taxon>
        <taxon>Ascomycota</taxon>
        <taxon>Pezizomycotina</taxon>
        <taxon>Dothideomycetes</taxon>
        <taxon>Pleosporomycetidae</taxon>
        <taxon>Venturiales</taxon>
        <taxon>Sympoventuriaceae</taxon>
        <taxon>Verruconis</taxon>
    </lineage>
</organism>
<dbReference type="OrthoDB" id="443402at2759"/>
<evidence type="ECO:0000256" key="10">
    <source>
        <dbReference type="ARBA" id="ARBA00023015"/>
    </source>
</evidence>
<reference evidence="19 20" key="1">
    <citation type="submission" date="2015-01" db="EMBL/GenBank/DDBJ databases">
        <title>The Genome Sequence of Ochroconis gallopava CBS43764.</title>
        <authorList>
            <consortium name="The Broad Institute Genomics Platform"/>
            <person name="Cuomo C."/>
            <person name="de Hoog S."/>
            <person name="Gorbushina A."/>
            <person name="Stielow B."/>
            <person name="Teixiera M."/>
            <person name="Abouelleil A."/>
            <person name="Chapman S.B."/>
            <person name="Priest M."/>
            <person name="Young S.K."/>
            <person name="Wortman J."/>
            <person name="Nusbaum C."/>
            <person name="Birren B."/>
        </authorList>
    </citation>
    <scope>NUCLEOTIDE SEQUENCE [LARGE SCALE GENOMIC DNA]</scope>
    <source>
        <strain evidence="19 20">CBS 43764</strain>
    </source>
</reference>
<dbReference type="GO" id="GO:0031509">
    <property type="term" value="P:subtelomeric heterochromatin formation"/>
    <property type="evidence" value="ECO:0007669"/>
    <property type="project" value="InterPro"/>
</dbReference>
<keyword evidence="10 15" id="KW-0805">Transcription regulation</keyword>
<keyword evidence="11 15" id="KW-0804">Transcription</keyword>
<dbReference type="GO" id="GO:0006281">
    <property type="term" value="P:DNA repair"/>
    <property type="evidence" value="ECO:0007669"/>
    <property type="project" value="InterPro"/>
</dbReference>
<dbReference type="GO" id="GO:0032259">
    <property type="term" value="P:methylation"/>
    <property type="evidence" value="ECO:0007669"/>
    <property type="project" value="UniProtKB-KW"/>
</dbReference>
<comment type="similarity">
    <text evidence="15">Belongs to the class I-like SAM-binding methyltransferase superfamily. DOT1 family.</text>
</comment>
<gene>
    <name evidence="19" type="ORF">PV09_05035</name>
</gene>
<dbReference type="GO" id="GO:0140956">
    <property type="term" value="F:histone H3K79 trimethyltransferase activity"/>
    <property type="evidence" value="ECO:0007669"/>
    <property type="project" value="UniProtKB-EC"/>
</dbReference>
<evidence type="ECO:0000313" key="20">
    <source>
        <dbReference type="Proteomes" id="UP000053259"/>
    </source>
</evidence>
<dbReference type="InterPro" id="IPR029063">
    <property type="entry name" value="SAM-dependent_MTases_sf"/>
</dbReference>
<dbReference type="FunFam" id="3.40.50.150:FF:000033">
    <property type="entry name" value="Histone-lysine N-methyltransferase, H3 lysine-79 specific"/>
    <property type="match status" value="1"/>
</dbReference>
<evidence type="ECO:0000256" key="12">
    <source>
        <dbReference type="ARBA" id="ARBA00023242"/>
    </source>
</evidence>
<dbReference type="Pfam" id="PF08123">
    <property type="entry name" value="DOT1"/>
    <property type="match status" value="1"/>
</dbReference>
<evidence type="ECO:0000256" key="14">
    <source>
        <dbReference type="ARBA" id="ARBA00047770"/>
    </source>
</evidence>
<dbReference type="GO" id="GO:0000077">
    <property type="term" value="P:DNA damage checkpoint signaling"/>
    <property type="evidence" value="ECO:0007669"/>
    <property type="project" value="InterPro"/>
</dbReference>
<evidence type="ECO:0000256" key="6">
    <source>
        <dbReference type="ARBA" id="ARBA00022679"/>
    </source>
</evidence>
<dbReference type="GO" id="GO:0000781">
    <property type="term" value="C:chromosome, telomeric region"/>
    <property type="evidence" value="ECO:0007669"/>
    <property type="project" value="GOC"/>
</dbReference>
<dbReference type="HOGENOM" id="CLU_027287_2_0_1"/>
<dbReference type="InterPro" id="IPR030445">
    <property type="entry name" value="H3-K79_meTrfase"/>
</dbReference>
<comment type="function">
    <text evidence="1 15">Histone methyltransferase that specifically trimethylates histone H3 to form H3K79me3. This methylation is required for telomere silencing and for the pachytene checkpoint during the meiotic cell cycle by allowing the recruitment of RAD9 to double strand breaks. Nucleosomes are preferred as substrate compared to free histone.</text>
</comment>
<dbReference type="VEuPathDB" id="FungiDB:PV09_05035"/>
<evidence type="ECO:0000313" key="19">
    <source>
        <dbReference type="EMBL" id="KIW03726.1"/>
    </source>
</evidence>
<dbReference type="PROSITE" id="PS51569">
    <property type="entry name" value="DOT1"/>
    <property type="match status" value="1"/>
</dbReference>
<dbReference type="CDD" id="cd02440">
    <property type="entry name" value="AdoMet_MTases"/>
    <property type="match status" value="1"/>
</dbReference>
<dbReference type="EMBL" id="KN847543">
    <property type="protein sequence ID" value="KIW03726.1"/>
    <property type="molecule type" value="Genomic_DNA"/>
</dbReference>
<feature type="compositionally biased region" description="Acidic residues" evidence="17">
    <location>
        <begin position="112"/>
        <end position="122"/>
    </location>
</feature>
<dbReference type="FunCoup" id="A0A0D1XMI6">
    <property type="interactions" value="25"/>
</dbReference>
<dbReference type="GO" id="GO:0042393">
    <property type="term" value="F:histone binding"/>
    <property type="evidence" value="ECO:0007669"/>
    <property type="project" value="InterPro"/>
</dbReference>
<evidence type="ECO:0000256" key="15">
    <source>
        <dbReference type="PIRNR" id="PIRNR017570"/>
    </source>
</evidence>
<dbReference type="PIRSF" id="PIRSF017570">
    <property type="entry name" value="Histone_H3-K79_MeTrfase"/>
    <property type="match status" value="1"/>
</dbReference>
<evidence type="ECO:0000256" key="9">
    <source>
        <dbReference type="ARBA" id="ARBA00022853"/>
    </source>
</evidence>
<dbReference type="PANTHER" id="PTHR21451:SF0">
    <property type="entry name" value="HISTONE-LYSINE N-METHYLTRANSFERASE, H3 LYSINE-79 SPECIFIC"/>
    <property type="match status" value="1"/>
</dbReference>
<keyword evidence="6 15" id="KW-0808">Transferase</keyword>
<dbReference type="PANTHER" id="PTHR21451">
    <property type="entry name" value="HISTONE H3 METHYLTRANSFERASE"/>
    <property type="match status" value="1"/>
</dbReference>
<dbReference type="InterPro" id="IPR021162">
    <property type="entry name" value="Dot1"/>
</dbReference>
<dbReference type="STRING" id="253628.A0A0D1XMI6"/>
<evidence type="ECO:0000256" key="17">
    <source>
        <dbReference type="SAM" id="MobiDB-lite"/>
    </source>
</evidence>
<evidence type="ECO:0000259" key="18">
    <source>
        <dbReference type="PROSITE" id="PS51569"/>
    </source>
</evidence>
<dbReference type="GeneID" id="27313008"/>
<dbReference type="GO" id="GO:0000786">
    <property type="term" value="C:nucleosome"/>
    <property type="evidence" value="ECO:0007669"/>
    <property type="project" value="InterPro"/>
</dbReference>
<sequence>MFGNVKKPVKPVVIRKVSVARPTDQPAPSGNVQRRPLPTQTSSSAKNGVVKVKDAVRRAGSAPASGLLSVKRRQDSKTASPSPSLSPSRRSSGSHKRKAPDPSATPDFGSSSEEESSGDEAADGSRKRMRPTPRTGTVEPDMKRVVLDDDALKSDGELQEEEKSIHGHDLTVGKFKEYQKYMSATGEDDGKAAIAELQYPSKCKKERFQLVLPTDPADYNPVEDIIESIVQICREYFPEKQAEFLTDEITGYPRRFRKAYRERSGPQFLAALEDFNAFITKSVNDDTIPNFLRTRHNLPLSLVERILSQVYARTVSPQVSILKQYENGTDDVYGELLPRFVHQIFLDTNLRSDQVFVDLGSGVGNVVLQAALEIGCESWGIERMPNPSGLAAKQVAEFVPRCKRWALKPGKATVLQGDFLQSLEIDEVLRRADVILVNNQAFTPALNGALTMKFLDLKDGCKIVSLRSFLPENWQIRERNLQDPRNLLISNLKKEYFSGSVSWTDQGGNYYVATKDVSKLEAFSKRQQEMREAEKQLNGDHEK</sequence>
<dbReference type="InterPro" id="IPR025789">
    <property type="entry name" value="DOT1_dom"/>
</dbReference>
<keyword evidence="20" id="KW-1185">Reference proteome</keyword>
<keyword evidence="8" id="KW-0677">Repeat</keyword>
<evidence type="ECO:0000256" key="4">
    <source>
        <dbReference type="ARBA" id="ARBA00020987"/>
    </source>
</evidence>
<feature type="compositionally biased region" description="Polar residues" evidence="17">
    <location>
        <begin position="26"/>
        <end position="46"/>
    </location>
</feature>
<evidence type="ECO:0000256" key="11">
    <source>
        <dbReference type="ARBA" id="ARBA00023163"/>
    </source>
</evidence>
<proteinExistence type="inferred from homology"/>
<dbReference type="AlphaFoldDB" id="A0A0D1XMI6"/>
<feature type="region of interest" description="Disordered" evidence="17">
    <location>
        <begin position="16"/>
        <end position="146"/>
    </location>
</feature>
<evidence type="ECO:0000256" key="7">
    <source>
        <dbReference type="ARBA" id="ARBA00022691"/>
    </source>
</evidence>
<comment type="catalytic activity">
    <reaction evidence="14 15">
        <text>L-lysyl(79)-[histone H3] + 3 S-adenosyl-L-methionine = N(6),N(6),N(6)-trimethyl-L-lysyl(79)-[histone H3] + 3 S-adenosyl-L-homocysteine + 3 H(+)</text>
        <dbReference type="Rhea" id="RHEA:60328"/>
        <dbReference type="Rhea" id="RHEA-COMP:15549"/>
        <dbReference type="Rhea" id="RHEA-COMP:15552"/>
        <dbReference type="ChEBI" id="CHEBI:15378"/>
        <dbReference type="ChEBI" id="CHEBI:29969"/>
        <dbReference type="ChEBI" id="CHEBI:57856"/>
        <dbReference type="ChEBI" id="CHEBI:59789"/>
        <dbReference type="ChEBI" id="CHEBI:61961"/>
        <dbReference type="EC" id="2.1.1.360"/>
    </reaction>
</comment>
<feature type="binding site" evidence="16">
    <location>
        <position position="382"/>
    </location>
    <ligand>
        <name>S-adenosyl-L-methionine</name>
        <dbReference type="ChEBI" id="CHEBI:59789"/>
    </ligand>
</feature>
<dbReference type="GO" id="GO:0005634">
    <property type="term" value="C:nucleus"/>
    <property type="evidence" value="ECO:0007669"/>
    <property type="project" value="UniProtKB-SubCell"/>
</dbReference>
<evidence type="ECO:0000256" key="16">
    <source>
        <dbReference type="PIRSR" id="PIRSR017570-1"/>
    </source>
</evidence>
<dbReference type="Gene3D" id="1.10.260.170">
    <property type="match status" value="1"/>
</dbReference>
<feature type="binding site" evidence="16">
    <location>
        <begin position="333"/>
        <end position="336"/>
    </location>
    <ligand>
        <name>S-adenosyl-L-methionine</name>
        <dbReference type="ChEBI" id="CHEBI:59789"/>
    </ligand>
</feature>
<dbReference type="InParanoid" id="A0A0D1XMI6"/>
<feature type="binding site" evidence="16">
    <location>
        <begin position="418"/>
        <end position="419"/>
    </location>
    <ligand>
        <name>S-adenosyl-L-methionine</name>
        <dbReference type="ChEBI" id="CHEBI:59789"/>
    </ligand>
</feature>
<evidence type="ECO:0000256" key="5">
    <source>
        <dbReference type="ARBA" id="ARBA00022603"/>
    </source>
</evidence>
<keyword evidence="9 15" id="KW-0156">Chromatin regulator</keyword>
<evidence type="ECO:0000256" key="13">
    <source>
        <dbReference type="ARBA" id="ARBA00029821"/>
    </source>
</evidence>
<dbReference type="EC" id="2.1.1.360" evidence="3 15"/>
<feature type="compositionally biased region" description="Low complexity" evidence="17">
    <location>
        <begin position="77"/>
        <end position="91"/>
    </location>
</feature>
<evidence type="ECO:0000256" key="3">
    <source>
        <dbReference type="ARBA" id="ARBA00012190"/>
    </source>
</evidence>
<evidence type="ECO:0000256" key="1">
    <source>
        <dbReference type="ARBA" id="ARBA00003482"/>
    </source>
</evidence>
<feature type="binding site" evidence="16">
    <location>
        <begin position="356"/>
        <end position="365"/>
    </location>
    <ligand>
        <name>S-adenosyl-L-methionine</name>
        <dbReference type="ChEBI" id="CHEBI:59789"/>
    </ligand>
</feature>
<protein>
    <recommendedName>
        <fullName evidence="4 15">Histone-lysine N-methyltransferase, H3 lysine-79 specific</fullName>
        <ecNumber evidence="3 15">2.1.1.360</ecNumber>
    </recommendedName>
    <alternativeName>
        <fullName evidence="13 15">Histone H3-K79 methyltransferase</fullName>
    </alternativeName>
</protein>
<feature type="domain" description="DOT1" evidence="18">
    <location>
        <begin position="206"/>
        <end position="528"/>
    </location>
</feature>
<keyword evidence="12 15" id="KW-0539">Nucleus</keyword>
<dbReference type="SUPFAM" id="SSF53335">
    <property type="entry name" value="S-adenosyl-L-methionine-dependent methyltransferases"/>
    <property type="match status" value="1"/>
</dbReference>
<evidence type="ECO:0000256" key="8">
    <source>
        <dbReference type="ARBA" id="ARBA00022737"/>
    </source>
</evidence>
<name>A0A0D1XMI6_9PEZI</name>
<accession>A0A0D1XMI6</accession>